<keyword evidence="4 7" id="KW-1133">Transmembrane helix</keyword>
<keyword evidence="2" id="KW-1003">Cell membrane</keyword>
<dbReference type="Pfam" id="PF02687">
    <property type="entry name" value="FtsX"/>
    <property type="match status" value="1"/>
</dbReference>
<dbReference type="Pfam" id="PF12704">
    <property type="entry name" value="MacB_PCD"/>
    <property type="match status" value="1"/>
</dbReference>
<feature type="transmembrane region" description="Helical" evidence="7">
    <location>
        <begin position="21"/>
        <end position="41"/>
    </location>
</feature>
<protein>
    <recommendedName>
        <fullName evidence="11">ABC3 transporter permease protein domain-containing protein</fullName>
    </recommendedName>
</protein>
<comment type="subcellular location">
    <subcellularLocation>
        <location evidence="1">Cell membrane</location>
        <topology evidence="1">Multi-pass membrane protein</topology>
    </subcellularLocation>
</comment>
<evidence type="ECO:0000256" key="5">
    <source>
        <dbReference type="ARBA" id="ARBA00023136"/>
    </source>
</evidence>
<dbReference type="PANTHER" id="PTHR30572">
    <property type="entry name" value="MEMBRANE COMPONENT OF TRANSPORTER-RELATED"/>
    <property type="match status" value="1"/>
</dbReference>
<keyword evidence="5 7" id="KW-0472">Membrane</keyword>
<evidence type="ECO:0000256" key="3">
    <source>
        <dbReference type="ARBA" id="ARBA00022692"/>
    </source>
</evidence>
<dbReference type="InterPro" id="IPR050250">
    <property type="entry name" value="Macrolide_Exporter_MacB"/>
</dbReference>
<organism evidence="10">
    <name type="scientific">marine sediment metagenome</name>
    <dbReference type="NCBI Taxonomy" id="412755"/>
    <lineage>
        <taxon>unclassified sequences</taxon>
        <taxon>metagenomes</taxon>
        <taxon>ecological metagenomes</taxon>
    </lineage>
</organism>
<dbReference type="EMBL" id="BARW01001353">
    <property type="protein sequence ID" value="GAI72823.1"/>
    <property type="molecule type" value="Genomic_DNA"/>
</dbReference>
<sequence>MIFEIIKLAIDSLRANKLRTFLSMLGIIIGVGAVIAIVSIGSGATNQITAQISDLGSNVITIFPGTSKGWAGRVSRSSADVFTMELADYIEEVSPSVKRVVPISQGSGLLIKENFNIQTTIIGTNADYQVINNYNLALGQFINEGDLATSRNIIVLGSGLAEELFGNNNPLGEKIKLSYQGRDYLFTVIGVMEEKGAGLAGNLNDQAYIPITTLMKKLSNSRFVSYYIAQANSGDEASAAVGEIEYFLTKYLEDEEQEKFNLLSQDLILDTISSVTAALSLMLGGIAAISLLVGGIGIMNIMLVSVTERTREIGIRKALGAKNKNIMSQFLIEALSLSGMGGLIGIAFGWLGAYAIAQAGKWPLVVSPISVLLVFGVKADGNISFFPGIIIIC</sequence>
<comment type="caution">
    <text evidence="10">The sequence shown here is derived from an EMBL/GenBank/DDBJ whole genome shotgun (WGS) entry which is preliminary data.</text>
</comment>
<evidence type="ECO:0000256" key="2">
    <source>
        <dbReference type="ARBA" id="ARBA00022475"/>
    </source>
</evidence>
<evidence type="ECO:0000256" key="6">
    <source>
        <dbReference type="ARBA" id="ARBA00038076"/>
    </source>
</evidence>
<evidence type="ECO:0000256" key="1">
    <source>
        <dbReference type="ARBA" id="ARBA00004651"/>
    </source>
</evidence>
<gene>
    <name evidence="10" type="ORF">S12H4_04407</name>
</gene>
<evidence type="ECO:0000259" key="9">
    <source>
        <dbReference type="Pfam" id="PF12704"/>
    </source>
</evidence>
<evidence type="ECO:0000313" key="10">
    <source>
        <dbReference type="EMBL" id="GAI72823.1"/>
    </source>
</evidence>
<evidence type="ECO:0000259" key="8">
    <source>
        <dbReference type="Pfam" id="PF02687"/>
    </source>
</evidence>
<evidence type="ECO:0000256" key="4">
    <source>
        <dbReference type="ARBA" id="ARBA00022989"/>
    </source>
</evidence>
<feature type="transmembrane region" description="Helical" evidence="7">
    <location>
        <begin position="281"/>
        <end position="306"/>
    </location>
</feature>
<evidence type="ECO:0000256" key="7">
    <source>
        <dbReference type="SAM" id="Phobius"/>
    </source>
</evidence>
<feature type="domain" description="MacB-like periplasmic core" evidence="9">
    <location>
        <begin position="20"/>
        <end position="245"/>
    </location>
</feature>
<dbReference type="InterPro" id="IPR025857">
    <property type="entry name" value="MacB_PCD"/>
</dbReference>
<dbReference type="AlphaFoldDB" id="X1QX20"/>
<keyword evidence="3 7" id="KW-0812">Transmembrane</keyword>
<proteinExistence type="inferred from homology"/>
<feature type="domain" description="ABC3 transporter permease C-terminal" evidence="8">
    <location>
        <begin position="286"/>
        <end position="376"/>
    </location>
</feature>
<name>X1QX20_9ZZZZ</name>
<dbReference type="InterPro" id="IPR003838">
    <property type="entry name" value="ABC3_permease_C"/>
</dbReference>
<feature type="transmembrane region" description="Helical" evidence="7">
    <location>
        <begin position="369"/>
        <end position="392"/>
    </location>
</feature>
<accession>X1QX20</accession>
<comment type="similarity">
    <text evidence="6">Belongs to the ABC-4 integral membrane protein family.</text>
</comment>
<reference evidence="10" key="1">
    <citation type="journal article" date="2014" name="Front. Microbiol.">
        <title>High frequency of phylogenetically diverse reductive dehalogenase-homologous genes in deep subseafloor sedimentary metagenomes.</title>
        <authorList>
            <person name="Kawai M."/>
            <person name="Futagami T."/>
            <person name="Toyoda A."/>
            <person name="Takaki Y."/>
            <person name="Nishi S."/>
            <person name="Hori S."/>
            <person name="Arai W."/>
            <person name="Tsubouchi T."/>
            <person name="Morono Y."/>
            <person name="Uchiyama I."/>
            <person name="Ito T."/>
            <person name="Fujiyama A."/>
            <person name="Inagaki F."/>
            <person name="Takami H."/>
        </authorList>
    </citation>
    <scope>NUCLEOTIDE SEQUENCE</scope>
    <source>
        <strain evidence="10">Expedition CK06-06</strain>
    </source>
</reference>
<dbReference type="GO" id="GO:0022857">
    <property type="term" value="F:transmembrane transporter activity"/>
    <property type="evidence" value="ECO:0007669"/>
    <property type="project" value="TreeGrafter"/>
</dbReference>
<dbReference type="PANTHER" id="PTHR30572:SF4">
    <property type="entry name" value="ABC TRANSPORTER PERMEASE YTRF"/>
    <property type="match status" value="1"/>
</dbReference>
<evidence type="ECO:0008006" key="11">
    <source>
        <dbReference type="Google" id="ProtNLM"/>
    </source>
</evidence>
<feature type="transmembrane region" description="Helical" evidence="7">
    <location>
        <begin position="330"/>
        <end position="357"/>
    </location>
</feature>
<dbReference type="GO" id="GO:0005886">
    <property type="term" value="C:plasma membrane"/>
    <property type="evidence" value="ECO:0007669"/>
    <property type="project" value="UniProtKB-SubCell"/>
</dbReference>